<evidence type="ECO:0000313" key="3">
    <source>
        <dbReference type="Proteomes" id="UP001182556"/>
    </source>
</evidence>
<accession>A0AAD9FUF1</accession>
<proteinExistence type="predicted"/>
<sequence>MIFVDPVDLKVQSDLTDNDLSHKFSKLLPQAARQLSPDLPIKDAVYLFSNFASYMQSPHEGHKGVAYSDFRDTRRLLDFARQQASNAGSNVHVLHLKYRFNPGKDQIAGSNKSGGIANLSTNDKNRKRLPMHQPFATLGEPVVKIDYNGEDGVFEPLPAFAIFKFILRWCQPLPRIIVVSYVGSHSTQNHLASLSAWARRYDPPIYIFSPLETRIRETLPIHVALKHAIPISMYAAPPTGVQCGVTIPTRDGDVYLAMPTADTPEEPQKRVRRHSLTDVKTVQEQYAPAPVATLTLATDDLSPVKRRPLWALAPGSGAWLWYASPKLGLSLSNYSAINLPKNARPVHDTDSANIPQKPSWACMRTGVSVTPRDNIEQDWSILAGIVTRYMTFDEAIAKLKSTGALKSSASWEKPDQEGIPPRGEMERRGSMM</sequence>
<dbReference type="EMBL" id="JAODAN010000002">
    <property type="protein sequence ID" value="KAK1926491.1"/>
    <property type="molecule type" value="Genomic_DNA"/>
</dbReference>
<protein>
    <submittedName>
        <fullName evidence="2">Uncharacterized protein</fullName>
    </submittedName>
</protein>
<comment type="caution">
    <text evidence="2">The sequence shown here is derived from an EMBL/GenBank/DDBJ whole genome shotgun (WGS) entry which is preliminary data.</text>
</comment>
<dbReference type="Proteomes" id="UP001182556">
    <property type="component" value="Unassembled WGS sequence"/>
</dbReference>
<name>A0AAD9FUF1_PAPLA</name>
<organism evidence="2 3">
    <name type="scientific">Papiliotrema laurentii</name>
    <name type="common">Cryptococcus laurentii</name>
    <dbReference type="NCBI Taxonomy" id="5418"/>
    <lineage>
        <taxon>Eukaryota</taxon>
        <taxon>Fungi</taxon>
        <taxon>Dikarya</taxon>
        <taxon>Basidiomycota</taxon>
        <taxon>Agaricomycotina</taxon>
        <taxon>Tremellomycetes</taxon>
        <taxon>Tremellales</taxon>
        <taxon>Rhynchogastremaceae</taxon>
        <taxon>Papiliotrema</taxon>
    </lineage>
</organism>
<feature type="compositionally biased region" description="Basic and acidic residues" evidence="1">
    <location>
        <begin position="423"/>
        <end position="432"/>
    </location>
</feature>
<reference evidence="2" key="1">
    <citation type="submission" date="2023-02" db="EMBL/GenBank/DDBJ databases">
        <title>Identification and recombinant expression of a fungal hydrolase from Papiliotrema laurentii that hydrolyzes apple cutin and clears colloidal polyester polyurethane.</title>
        <authorList>
            <consortium name="DOE Joint Genome Institute"/>
            <person name="Roman V.A."/>
            <person name="Bojanowski C."/>
            <person name="Crable B.R."/>
            <person name="Wagner D.N."/>
            <person name="Hung C.S."/>
            <person name="Nadeau L.J."/>
            <person name="Schratz L."/>
            <person name="Haridas S."/>
            <person name="Pangilinan J."/>
            <person name="Lipzen A."/>
            <person name="Na H."/>
            <person name="Yan M."/>
            <person name="Ng V."/>
            <person name="Grigoriev I.V."/>
            <person name="Spatafora J.W."/>
            <person name="Barlow D."/>
            <person name="Biffinger J."/>
            <person name="Kelley-Loughnane N."/>
            <person name="Varaljay V.A."/>
            <person name="Crookes-Goodson W.J."/>
        </authorList>
    </citation>
    <scope>NUCLEOTIDE SEQUENCE</scope>
    <source>
        <strain evidence="2">5307AH</strain>
    </source>
</reference>
<feature type="region of interest" description="Disordered" evidence="1">
    <location>
        <begin position="406"/>
        <end position="432"/>
    </location>
</feature>
<keyword evidence="3" id="KW-1185">Reference proteome</keyword>
<dbReference type="AlphaFoldDB" id="A0AAD9FUF1"/>
<gene>
    <name evidence="2" type="ORF">DB88DRAFT_538386</name>
</gene>
<evidence type="ECO:0000256" key="1">
    <source>
        <dbReference type="SAM" id="MobiDB-lite"/>
    </source>
</evidence>
<evidence type="ECO:0000313" key="2">
    <source>
        <dbReference type="EMBL" id="KAK1926491.1"/>
    </source>
</evidence>